<dbReference type="PANTHER" id="PTHR32305">
    <property type="match status" value="1"/>
</dbReference>
<name>A0ABR8MDJ1_9FLAO</name>
<evidence type="ECO:0000313" key="1">
    <source>
        <dbReference type="EMBL" id="MBD3907096.1"/>
    </source>
</evidence>
<sequence>MHNYTATTQNPYQYKYQGQELQETGQYDYGARFYMPDIGRWGVVDPLAEVMRRYSPYNYAFDNPINFIDPDGNAPYNPKDFYGSNSAFNDDFDPNTTIYGNGSFGGYKYYEMGFDYNGAGGNGGGSSTFGQTQMYKDIMAYLSDGGSSLSPWMQSNVGGYQPLNKSTLLSYVSNLYPGLSTGALQQKAGSLFENAFNAIMGIDYSSLNYESNDLKIAGMYKNRARNTIPDGVFDLVRDNYYSVEVGNFNIPTPFPKSSTRYSGAQFAEVKAMDGTLYSSSNTGQISSMIYSMSRNNGVKDYGGQFIIGTTADTIISPRIIAEGAAFGIQVIQMTAQYRMVSGAMQIRFYYGGPSPSSAFIR</sequence>
<dbReference type="EMBL" id="JACXXP010000051">
    <property type="protein sequence ID" value="MBD3907096.1"/>
    <property type="molecule type" value="Genomic_DNA"/>
</dbReference>
<organism evidence="1 2">
    <name type="scientific">Chryseobacterium muglaense</name>
    <dbReference type="NCBI Taxonomy" id="2893752"/>
    <lineage>
        <taxon>Bacteria</taxon>
        <taxon>Pseudomonadati</taxon>
        <taxon>Bacteroidota</taxon>
        <taxon>Flavobacteriia</taxon>
        <taxon>Flavobacteriales</taxon>
        <taxon>Weeksellaceae</taxon>
        <taxon>Chryseobacterium group</taxon>
        <taxon>Chryseobacterium</taxon>
    </lineage>
</organism>
<dbReference type="PANTHER" id="PTHR32305:SF15">
    <property type="entry name" value="PROTEIN RHSA-RELATED"/>
    <property type="match status" value="1"/>
</dbReference>
<protein>
    <submittedName>
        <fullName evidence="1">RHS repeat-associated core domain-containing protein</fullName>
    </submittedName>
</protein>
<dbReference type="Proteomes" id="UP000603715">
    <property type="component" value="Unassembled WGS sequence"/>
</dbReference>
<keyword evidence="2" id="KW-1185">Reference proteome</keyword>
<reference evidence="2" key="1">
    <citation type="submission" date="2023-07" db="EMBL/GenBank/DDBJ databases">
        <title>Description of novel Chryseobacterium sp. strain C-2.</title>
        <authorList>
            <person name="Saticioglu I.B."/>
        </authorList>
    </citation>
    <scope>NUCLEOTIDE SEQUENCE [LARGE SCALE GENOMIC DNA]</scope>
    <source>
        <strain evidence="2">C-2</strain>
    </source>
</reference>
<dbReference type="NCBIfam" id="TIGR03696">
    <property type="entry name" value="Rhs_assc_core"/>
    <property type="match status" value="1"/>
</dbReference>
<proteinExistence type="predicted"/>
<dbReference type="Gene3D" id="2.180.10.10">
    <property type="entry name" value="RHS repeat-associated core"/>
    <property type="match status" value="1"/>
</dbReference>
<evidence type="ECO:0000313" key="2">
    <source>
        <dbReference type="Proteomes" id="UP000603715"/>
    </source>
</evidence>
<gene>
    <name evidence="1" type="ORF">IEW27_21205</name>
</gene>
<comment type="caution">
    <text evidence="1">The sequence shown here is derived from an EMBL/GenBank/DDBJ whole genome shotgun (WGS) entry which is preliminary data.</text>
</comment>
<dbReference type="InterPro" id="IPR050708">
    <property type="entry name" value="T6SS_VgrG/RHS"/>
</dbReference>
<accession>A0ABR8MDJ1</accession>
<dbReference type="InterPro" id="IPR022385">
    <property type="entry name" value="Rhs_assc_core"/>
</dbReference>